<dbReference type="InterPro" id="IPR032312">
    <property type="entry name" value="LacZ_4"/>
</dbReference>
<dbReference type="Pfam" id="PF16353">
    <property type="entry name" value="LacZ_4"/>
    <property type="match status" value="1"/>
</dbReference>
<keyword evidence="11" id="KW-1185">Reference proteome</keyword>
<dbReference type="InterPro" id="IPR017853">
    <property type="entry name" value="GH"/>
</dbReference>
<feature type="domain" description="Beta galactosidase small chain/" evidence="9">
    <location>
        <begin position="755"/>
        <end position="1038"/>
    </location>
</feature>
<comment type="caution">
    <text evidence="10">The sequence shown here is derived from an EMBL/GenBank/DDBJ whole genome shotgun (WGS) entry which is preliminary data.</text>
</comment>
<accession>A0ABP4K7C1</accession>
<dbReference type="InterPro" id="IPR013783">
    <property type="entry name" value="Ig-like_fold"/>
</dbReference>
<evidence type="ECO:0000256" key="3">
    <source>
        <dbReference type="ARBA" id="ARBA00012756"/>
    </source>
</evidence>
<feature type="region of interest" description="Disordered" evidence="8">
    <location>
        <begin position="785"/>
        <end position="805"/>
    </location>
</feature>
<dbReference type="InterPro" id="IPR023230">
    <property type="entry name" value="Glyco_hydro_2_CS"/>
</dbReference>
<dbReference type="PROSITE" id="PS00719">
    <property type="entry name" value="GLYCOSYL_HYDROL_F2_1"/>
    <property type="match status" value="1"/>
</dbReference>
<evidence type="ECO:0000256" key="1">
    <source>
        <dbReference type="ARBA" id="ARBA00001412"/>
    </source>
</evidence>
<dbReference type="InterPro" id="IPR004199">
    <property type="entry name" value="B-gal_small/dom_5"/>
</dbReference>
<keyword evidence="5 10" id="KW-0378">Hydrolase</keyword>
<dbReference type="PANTHER" id="PTHR46323:SF2">
    <property type="entry name" value="BETA-GALACTOSIDASE"/>
    <property type="match status" value="1"/>
</dbReference>
<dbReference type="SUPFAM" id="SSF49303">
    <property type="entry name" value="beta-Galactosidase/glucuronidase domain"/>
    <property type="match status" value="2"/>
</dbReference>
<protein>
    <recommendedName>
        <fullName evidence="4">Beta-galactosidase</fullName>
        <ecNumber evidence="3">3.2.1.23</ecNumber>
    </recommendedName>
    <alternativeName>
        <fullName evidence="7">Lactase</fullName>
    </alternativeName>
</protein>
<dbReference type="PROSITE" id="PS00608">
    <property type="entry name" value="GLYCOSYL_HYDROL_F2_2"/>
    <property type="match status" value="1"/>
</dbReference>
<dbReference type="InterPro" id="IPR006101">
    <property type="entry name" value="Glyco_hydro_2"/>
</dbReference>
<dbReference type="RefSeq" id="WP_204609721.1">
    <property type="nucleotide sequence ID" value="NZ_BAAAJX010000021.1"/>
</dbReference>
<evidence type="ECO:0000256" key="2">
    <source>
        <dbReference type="ARBA" id="ARBA00007401"/>
    </source>
</evidence>
<evidence type="ECO:0000256" key="7">
    <source>
        <dbReference type="ARBA" id="ARBA00032230"/>
    </source>
</evidence>
<dbReference type="Gene3D" id="2.60.40.10">
    <property type="entry name" value="Immunoglobulins"/>
    <property type="match status" value="2"/>
</dbReference>
<name>A0ABP4K7C1_9MICO</name>
<comment type="similarity">
    <text evidence="2">Belongs to the glycosyl hydrolase 2 family.</text>
</comment>
<dbReference type="GO" id="GO:0016787">
    <property type="term" value="F:hydrolase activity"/>
    <property type="evidence" value="ECO:0007669"/>
    <property type="project" value="UniProtKB-KW"/>
</dbReference>
<dbReference type="EC" id="3.2.1.23" evidence="3"/>
<comment type="catalytic activity">
    <reaction evidence="1">
        <text>Hydrolysis of terminal non-reducing beta-D-galactose residues in beta-D-galactosides.</text>
        <dbReference type="EC" id="3.2.1.23"/>
    </reaction>
</comment>
<dbReference type="SUPFAM" id="SSF51445">
    <property type="entry name" value="(Trans)glycosidases"/>
    <property type="match status" value="1"/>
</dbReference>
<dbReference type="SUPFAM" id="SSF74650">
    <property type="entry name" value="Galactose mutarotase-like"/>
    <property type="match status" value="1"/>
</dbReference>
<feature type="region of interest" description="Disordered" evidence="8">
    <location>
        <begin position="1"/>
        <end position="23"/>
    </location>
</feature>
<dbReference type="InterPro" id="IPR050347">
    <property type="entry name" value="Bact_Beta-galactosidase"/>
</dbReference>
<dbReference type="InterPro" id="IPR014718">
    <property type="entry name" value="GH-type_carb-bd"/>
</dbReference>
<keyword evidence="6" id="KW-0326">Glycosidase</keyword>
<dbReference type="Gene3D" id="3.20.20.80">
    <property type="entry name" value="Glycosidases"/>
    <property type="match status" value="1"/>
</dbReference>
<proteinExistence type="inferred from homology"/>
<evidence type="ECO:0000313" key="11">
    <source>
        <dbReference type="Proteomes" id="UP001501742"/>
    </source>
</evidence>
<evidence type="ECO:0000259" key="9">
    <source>
        <dbReference type="SMART" id="SM01038"/>
    </source>
</evidence>
<dbReference type="SUPFAM" id="SSF49785">
    <property type="entry name" value="Galactose-binding domain-like"/>
    <property type="match status" value="1"/>
</dbReference>
<dbReference type="PANTHER" id="PTHR46323">
    <property type="entry name" value="BETA-GALACTOSIDASE"/>
    <property type="match status" value="1"/>
</dbReference>
<dbReference type="Pfam" id="PF02929">
    <property type="entry name" value="Bgal_small_N"/>
    <property type="match status" value="1"/>
</dbReference>
<dbReference type="Pfam" id="PF02836">
    <property type="entry name" value="Glyco_hydro_2_C"/>
    <property type="match status" value="1"/>
</dbReference>
<dbReference type="Gene3D" id="2.70.98.10">
    <property type="match status" value="1"/>
</dbReference>
<dbReference type="EMBL" id="BAAAJX010000021">
    <property type="protein sequence ID" value="GAA1494991.1"/>
    <property type="molecule type" value="Genomic_DNA"/>
</dbReference>
<evidence type="ECO:0000256" key="5">
    <source>
        <dbReference type="ARBA" id="ARBA00022801"/>
    </source>
</evidence>
<evidence type="ECO:0000313" key="10">
    <source>
        <dbReference type="EMBL" id="GAA1494991.1"/>
    </source>
</evidence>
<evidence type="ECO:0000256" key="8">
    <source>
        <dbReference type="SAM" id="MobiDB-lite"/>
    </source>
</evidence>
<evidence type="ECO:0000256" key="4">
    <source>
        <dbReference type="ARBA" id="ARBA00013303"/>
    </source>
</evidence>
<dbReference type="Proteomes" id="UP001501742">
    <property type="component" value="Unassembled WGS sequence"/>
</dbReference>
<dbReference type="InterPro" id="IPR006103">
    <property type="entry name" value="Glyco_hydro_2_cat"/>
</dbReference>
<organism evidence="10 11">
    <name type="scientific">Curtobacterium herbarum</name>
    <dbReference type="NCBI Taxonomy" id="150122"/>
    <lineage>
        <taxon>Bacteria</taxon>
        <taxon>Bacillati</taxon>
        <taxon>Actinomycetota</taxon>
        <taxon>Actinomycetes</taxon>
        <taxon>Micrococcales</taxon>
        <taxon>Microbacteriaceae</taxon>
        <taxon>Curtobacterium</taxon>
    </lineage>
</organism>
<dbReference type="InterPro" id="IPR011013">
    <property type="entry name" value="Gal_mutarotase_sf_dom"/>
</dbReference>
<dbReference type="Pfam" id="PF02837">
    <property type="entry name" value="Glyco_hydro_2_N"/>
    <property type="match status" value="1"/>
</dbReference>
<feature type="region of interest" description="Disordered" evidence="8">
    <location>
        <begin position="717"/>
        <end position="754"/>
    </location>
</feature>
<dbReference type="InterPro" id="IPR023232">
    <property type="entry name" value="Glyco_hydro_2_AS"/>
</dbReference>
<sequence length="1038" mass="112126">MTSAALDDLHSTTPGSASRRAPRAWLHTDAPSLSLNGDWDFRWSPVADAPGFEDPDGWGSLPVPSHWVLHGHGAPSYTNVQYPFPVDPPHPPDENPTGDHRRTFTLPESFDGAARVLLRFDGVESHYRVWVNGELVGWSTGSRLATEFDVTPLLRPGSNELRVRVHQWSAASYLEDQDQWWLPGIFRDVTLLARPTAPIDDVFVRAGWTATLGDAASAGTAASGRPSTGTGTITVPTLDAVFPVRFAVPELGVSVVWDSAEDVAPITVEGVEPWSAELPRLYDATVSSDGETVSLRLGFRTVQVVGDRFLVNGERVVFHGVNRHETHPVRGRVFDEAHARADMALMKRSNVNAIRTSHYPPHPRVLDLADELGFWVVLECDLETHGFEFQGWQGNPSDDPAWEDAYLDRIARTVERDKNHPSIVLWSLGNESGTGRNLAAMSQWVHARDPERPVHYEGDYTGEYTDVYSRMYPTLQETESIGGGPATPLLGCGPAEAARQRSKPFLHCEYVHAMGNGPGQIAEYEALVDRYPRLHGGFVWEWRDHGLLAHTPDGTPYYAYGGDFHEVVHDGNFVMDGLVLPDDTPTPGLAEFAAVVAPVRLSVSPLGGSSIAGGGTVLVENRYHSASTAGLRFCWTLSRNGVVEASGRFAPGIVAARQSATVPVPDEVLAAARADTDTLAPGDELWLDVVAELAGPTAWADTGHVVARTQTLVASRVADAPRASPHELGRHAAPQAPQRAGTGSRGPSAGWQGDRLGEATFTARGDLATLKGHPVAGPRLELWRAPTDNDRGASQGGYETADPVLTLGVGDPTAPSSASRWEARGLDRLTHRLVSVDRTDDGLVQRVRVGAANSAAGVEVTHRWTLTDAGLLLRTDAVPFGGWDVTWPRIGVRIDLPAALLSETASWFGTGPDESYADSSHAARVGRFEAPVSAMTTRYSMPQESGHRPSLRSLSVGPFTVTTVPTPGSGHRAGFTLTPWTAQQVGRAGHPHELPVPDALYLYLDDAQHGLGSRACGLDVLPEHQLWPSARSWSVLLA</sequence>
<dbReference type="PRINTS" id="PR00132">
    <property type="entry name" value="GLHYDRLASE2"/>
</dbReference>
<dbReference type="InterPro" id="IPR036156">
    <property type="entry name" value="Beta-gal/glucu_dom_sf"/>
</dbReference>
<dbReference type="SMART" id="SM01038">
    <property type="entry name" value="Bgal_small_N"/>
    <property type="match status" value="1"/>
</dbReference>
<reference evidence="11" key="1">
    <citation type="journal article" date="2019" name="Int. J. Syst. Evol. Microbiol.">
        <title>The Global Catalogue of Microorganisms (GCM) 10K type strain sequencing project: providing services to taxonomists for standard genome sequencing and annotation.</title>
        <authorList>
            <consortium name="The Broad Institute Genomics Platform"/>
            <consortium name="The Broad Institute Genome Sequencing Center for Infectious Disease"/>
            <person name="Wu L."/>
            <person name="Ma J."/>
        </authorList>
    </citation>
    <scope>NUCLEOTIDE SEQUENCE [LARGE SCALE GENOMIC DNA]</scope>
    <source>
        <strain evidence="11">JCM 12140</strain>
    </source>
</reference>
<dbReference type="Gene3D" id="2.60.120.260">
    <property type="entry name" value="Galactose-binding domain-like"/>
    <property type="match status" value="1"/>
</dbReference>
<dbReference type="InterPro" id="IPR006104">
    <property type="entry name" value="Glyco_hydro_2_N"/>
</dbReference>
<evidence type="ECO:0000256" key="6">
    <source>
        <dbReference type="ARBA" id="ARBA00023295"/>
    </source>
</evidence>
<gene>
    <name evidence="10" type="ORF">GCM10009627_33370</name>
</gene>
<dbReference type="InterPro" id="IPR008979">
    <property type="entry name" value="Galactose-bd-like_sf"/>
</dbReference>